<sequence>MHLALIDWIIIVGFLLLTLYIGWRFKTKKGGTISDFFLGGRNLPWYVAGLSMVATTFAADTPLAVSEMVAQNGVSKNWLWWSFLSGGMLTVFFFARLWRRANIVTELEFIDIRYSGKPAKLLRGFKAIYLGVFMNGMIIGWVNLAFAALLETFFCIDSSTVLWYVFAAMIFAAAYSSLSGLLGVAITDTVQFFIAMVGTIILAWLVLSAPEVGGIDNLKSELPDSYFHLFPRVGESGGLQVLSLSIGAFLTYVTVQWWASWYPGSEPGGGGYIAQRMMSAKTEQDAQKATLFFQIAHYCVRPWPWILVGLAAILLYDPHYSLSPEVAQQIETYKEAGMTEGEVLAQFGSDQQQEIEKQVKYSFQPQLGYVFAMRDYLPDGLRGLLLVAFLAAYLSTISTQLNMGASFLVNDLYMPFIAKDSSKNQVLSGRIATLLLMIVGILVTSVIDTIAGVWEFIIEAGAGLGAVLILRWYWWRINAWSEIAAMVAPFIGYFIGQILGEQLGAEFVENKGPYLFTVLFTTIAWLVATYVTSAEPDEKIKSFYDRVKPEGAWGKFADPLVRTKNKQSLRWRLWCWICGILLTYCTLFAMGSFLLHGNEWQLYTVLAAGGAVGLSFGLNRLKKWDQLT</sequence>
<feature type="transmembrane region" description="Helical" evidence="7">
    <location>
        <begin position="573"/>
        <end position="594"/>
    </location>
</feature>
<evidence type="ECO:0000256" key="1">
    <source>
        <dbReference type="ARBA" id="ARBA00004141"/>
    </source>
</evidence>
<feature type="transmembrane region" description="Helical" evidence="7">
    <location>
        <begin position="79"/>
        <end position="98"/>
    </location>
</feature>
<dbReference type="InterPro" id="IPR038377">
    <property type="entry name" value="Na/Glc_symporter_sf"/>
</dbReference>
<name>A0A6N6MA09_9FLAO</name>
<keyword evidence="4 7" id="KW-1133">Transmembrane helix</keyword>
<evidence type="ECO:0000256" key="6">
    <source>
        <dbReference type="RuleBase" id="RU362091"/>
    </source>
</evidence>
<comment type="similarity">
    <text evidence="2 6">Belongs to the sodium:solute symporter (SSF) (TC 2.A.21) family.</text>
</comment>
<feature type="transmembrane region" description="Helical" evidence="7">
    <location>
        <begin position="383"/>
        <end position="410"/>
    </location>
</feature>
<keyword evidence="5 7" id="KW-0472">Membrane</keyword>
<evidence type="ECO:0000256" key="3">
    <source>
        <dbReference type="ARBA" id="ARBA00022692"/>
    </source>
</evidence>
<evidence type="ECO:0000256" key="2">
    <source>
        <dbReference type="ARBA" id="ARBA00006434"/>
    </source>
</evidence>
<dbReference type="GO" id="GO:0005886">
    <property type="term" value="C:plasma membrane"/>
    <property type="evidence" value="ECO:0007669"/>
    <property type="project" value="TreeGrafter"/>
</dbReference>
<protein>
    <submittedName>
        <fullName evidence="8">Na+:solute symporter</fullName>
    </submittedName>
</protein>
<feature type="transmembrane region" description="Helical" evidence="7">
    <location>
        <begin position="600"/>
        <end position="618"/>
    </location>
</feature>
<evidence type="ECO:0000256" key="7">
    <source>
        <dbReference type="SAM" id="Phobius"/>
    </source>
</evidence>
<feature type="transmembrane region" description="Helical" evidence="7">
    <location>
        <begin position="161"/>
        <end position="185"/>
    </location>
</feature>
<feature type="transmembrane region" description="Helical" evidence="7">
    <location>
        <begin position="192"/>
        <end position="210"/>
    </location>
</feature>
<feature type="transmembrane region" description="Helical" evidence="7">
    <location>
        <begin position="237"/>
        <end position="255"/>
    </location>
</feature>
<accession>A0A6N6MA09</accession>
<feature type="transmembrane region" description="Helical" evidence="7">
    <location>
        <begin position="456"/>
        <end position="474"/>
    </location>
</feature>
<dbReference type="Gene3D" id="1.20.1730.10">
    <property type="entry name" value="Sodium/glucose cotransporter"/>
    <property type="match status" value="1"/>
</dbReference>
<feature type="transmembrane region" description="Helical" evidence="7">
    <location>
        <begin position="512"/>
        <end position="531"/>
    </location>
</feature>
<reference evidence="8 9" key="1">
    <citation type="submission" date="2019-09" db="EMBL/GenBank/DDBJ databases">
        <title>Genomes of Cryomorphaceae.</title>
        <authorList>
            <person name="Bowman J.P."/>
        </authorList>
    </citation>
    <scope>NUCLEOTIDE SEQUENCE [LARGE SCALE GENOMIC DNA]</scope>
    <source>
        <strain evidence="8 9">KCTC 52047</strain>
    </source>
</reference>
<dbReference type="Proteomes" id="UP000435357">
    <property type="component" value="Unassembled WGS sequence"/>
</dbReference>
<organism evidence="8 9">
    <name type="scientific">Salibacter halophilus</name>
    <dbReference type="NCBI Taxonomy" id="1803916"/>
    <lineage>
        <taxon>Bacteria</taxon>
        <taxon>Pseudomonadati</taxon>
        <taxon>Bacteroidota</taxon>
        <taxon>Flavobacteriia</taxon>
        <taxon>Flavobacteriales</taxon>
        <taxon>Salibacteraceae</taxon>
        <taxon>Salibacter</taxon>
    </lineage>
</organism>
<evidence type="ECO:0000313" key="9">
    <source>
        <dbReference type="Proteomes" id="UP000435357"/>
    </source>
</evidence>
<dbReference type="GO" id="GO:0005412">
    <property type="term" value="F:D-glucose:sodium symporter activity"/>
    <property type="evidence" value="ECO:0007669"/>
    <property type="project" value="TreeGrafter"/>
</dbReference>
<dbReference type="Pfam" id="PF00474">
    <property type="entry name" value="SSF"/>
    <property type="match status" value="2"/>
</dbReference>
<dbReference type="AlphaFoldDB" id="A0A6N6MA09"/>
<comment type="caution">
    <text evidence="8">The sequence shown here is derived from an EMBL/GenBank/DDBJ whole genome shotgun (WGS) entry which is preliminary data.</text>
</comment>
<feature type="transmembrane region" description="Helical" evidence="7">
    <location>
        <begin position="431"/>
        <end position="450"/>
    </location>
</feature>
<feature type="transmembrane region" description="Helical" evidence="7">
    <location>
        <begin position="298"/>
        <end position="316"/>
    </location>
</feature>
<dbReference type="InterPro" id="IPR001734">
    <property type="entry name" value="Na/solute_symporter"/>
</dbReference>
<evidence type="ECO:0000313" key="8">
    <source>
        <dbReference type="EMBL" id="KAB1066072.1"/>
    </source>
</evidence>
<dbReference type="EMBL" id="WACR01000001">
    <property type="protein sequence ID" value="KAB1066072.1"/>
    <property type="molecule type" value="Genomic_DNA"/>
</dbReference>
<feature type="transmembrane region" description="Helical" evidence="7">
    <location>
        <begin position="483"/>
        <end position="500"/>
    </location>
</feature>
<proteinExistence type="inferred from homology"/>
<feature type="transmembrane region" description="Helical" evidence="7">
    <location>
        <begin position="43"/>
        <end position="59"/>
    </location>
</feature>
<keyword evidence="3 7" id="KW-0812">Transmembrane</keyword>
<dbReference type="CDD" id="cd11477">
    <property type="entry name" value="SLC5sbd_u1"/>
    <property type="match status" value="1"/>
</dbReference>
<evidence type="ECO:0000256" key="4">
    <source>
        <dbReference type="ARBA" id="ARBA00022989"/>
    </source>
</evidence>
<dbReference type="OrthoDB" id="9761931at2"/>
<dbReference type="PROSITE" id="PS50283">
    <property type="entry name" value="NA_SOLUT_SYMP_3"/>
    <property type="match status" value="1"/>
</dbReference>
<dbReference type="PANTHER" id="PTHR11819">
    <property type="entry name" value="SOLUTE CARRIER FAMILY 5"/>
    <property type="match status" value="1"/>
</dbReference>
<gene>
    <name evidence="8" type="ORF">F3059_00975</name>
</gene>
<keyword evidence="9" id="KW-1185">Reference proteome</keyword>
<dbReference type="PANTHER" id="PTHR11819:SF77">
    <property type="entry name" value="SODIUM_GLUCOSE COTRANSPORT PROTEIN"/>
    <property type="match status" value="1"/>
</dbReference>
<comment type="subcellular location">
    <subcellularLocation>
        <location evidence="1">Membrane</location>
        <topology evidence="1">Multi-pass membrane protein</topology>
    </subcellularLocation>
</comment>
<feature type="transmembrane region" description="Helical" evidence="7">
    <location>
        <begin position="6"/>
        <end position="23"/>
    </location>
</feature>
<evidence type="ECO:0000256" key="5">
    <source>
        <dbReference type="ARBA" id="ARBA00023136"/>
    </source>
</evidence>
<feature type="transmembrane region" description="Helical" evidence="7">
    <location>
        <begin position="127"/>
        <end position="149"/>
    </location>
</feature>
<dbReference type="RefSeq" id="WP_151166060.1">
    <property type="nucleotide sequence ID" value="NZ_WACR01000001.1"/>
</dbReference>